<protein>
    <submittedName>
        <fullName evidence="1">S-layer protein</fullName>
    </submittedName>
</protein>
<evidence type="ECO:0000313" key="1">
    <source>
        <dbReference type="EMBL" id="MCC9631572.1"/>
    </source>
</evidence>
<reference evidence="1" key="1">
    <citation type="submission" date="2021-11" db="EMBL/GenBank/DDBJ databases">
        <title>Genome sequence.</title>
        <authorList>
            <person name="Sun Q."/>
        </authorList>
    </citation>
    <scope>NUCLEOTIDE SEQUENCE</scope>
    <source>
        <strain evidence="1">JC732</strain>
    </source>
</reference>
<comment type="caution">
    <text evidence="1">The sequence shown here is derived from an EMBL/GenBank/DDBJ whole genome shotgun (WGS) entry which is preliminary data.</text>
</comment>
<dbReference type="PANTHER" id="PTHR35580:SF1">
    <property type="entry name" value="PHYTASE-LIKE DOMAIN-CONTAINING PROTEIN"/>
    <property type="match status" value="1"/>
</dbReference>
<dbReference type="AlphaFoldDB" id="A0A9X1SIR8"/>
<dbReference type="RefSeq" id="WP_230223768.1">
    <property type="nucleotide sequence ID" value="NZ_JAJKFT010000010.1"/>
</dbReference>
<proteinExistence type="predicted"/>
<dbReference type="Proteomes" id="UP001139103">
    <property type="component" value="Unassembled WGS sequence"/>
</dbReference>
<accession>A0A9X1SIR8</accession>
<keyword evidence="2" id="KW-1185">Reference proteome</keyword>
<dbReference type="InterPro" id="IPR052918">
    <property type="entry name" value="Motility_Chemotaxis_Reg"/>
</dbReference>
<name>A0A9X1SIR8_9BACT</name>
<gene>
    <name evidence="1" type="ORF">LOC68_24510</name>
</gene>
<evidence type="ECO:0000313" key="2">
    <source>
        <dbReference type="Proteomes" id="UP001139103"/>
    </source>
</evidence>
<organism evidence="1 2">
    <name type="scientific">Blastopirellula sediminis</name>
    <dbReference type="NCBI Taxonomy" id="2894196"/>
    <lineage>
        <taxon>Bacteria</taxon>
        <taxon>Pseudomonadati</taxon>
        <taxon>Planctomycetota</taxon>
        <taxon>Planctomycetia</taxon>
        <taxon>Pirellulales</taxon>
        <taxon>Pirellulaceae</taxon>
        <taxon>Blastopirellula</taxon>
    </lineage>
</organism>
<dbReference type="EMBL" id="JAJKFT010000010">
    <property type="protein sequence ID" value="MCC9631572.1"/>
    <property type="molecule type" value="Genomic_DNA"/>
</dbReference>
<sequence length="503" mass="53011">MVLSLNVSAVNAADYELAFSTYLGGKNWEHARDICVDQAGNVYVVGGTVSDDFPTTEQAFQRKQDKTGDKVSSGGYCDAFVCKFSPEGRLLWSTLLGGPNYDRAYAVEVGVDGSVYVAERGGPGFPVTEGAFQTTFQGAKQSIYGMQNGFVVKLKPDGSDLDWAAYVGTNWLCRDLAIDETGDVYLPLDFIGSGPMPPASWFGSAYQKQPSGGAEVGALKVAGDGKSVLWATWFGGSKDEVANCGIRVDPEKNVFLNFTTDSPDVPTTDGAHDRTHHGKHDAFIAKLSPDGRKLIYGTYFGGSGEEEGNSTHNLAVDSSGNAYLATSTTSHDLPVTRGAFQAKHAGGERDVVVAKFSPAGALIGCTYIGGTANDGIDGVDSDDQGNVFFTGSTSSRDFPTTDGALQAELSVPDDAILVVLSADFAQLNFSTLMGGSNYDSGRCGCLDQQGNLYVSGSVNGPGWPLKNAYQPQFAGGGGGQELCYKGGCYAGDVIIAKFQKRSE</sequence>
<dbReference type="SUPFAM" id="SSF101898">
    <property type="entry name" value="NHL repeat"/>
    <property type="match status" value="1"/>
</dbReference>
<dbReference type="PANTHER" id="PTHR35580">
    <property type="entry name" value="CELL SURFACE GLYCOPROTEIN (S-LAYER PROTEIN)-LIKE PROTEIN"/>
    <property type="match status" value="1"/>
</dbReference>